<dbReference type="Proteomes" id="UP000604825">
    <property type="component" value="Unassembled WGS sequence"/>
</dbReference>
<evidence type="ECO:0000256" key="2">
    <source>
        <dbReference type="SAM" id="SignalP"/>
    </source>
</evidence>
<organism evidence="3 4">
    <name type="scientific">Miscanthus lutarioriparius</name>
    <dbReference type="NCBI Taxonomy" id="422564"/>
    <lineage>
        <taxon>Eukaryota</taxon>
        <taxon>Viridiplantae</taxon>
        <taxon>Streptophyta</taxon>
        <taxon>Embryophyta</taxon>
        <taxon>Tracheophyta</taxon>
        <taxon>Spermatophyta</taxon>
        <taxon>Magnoliopsida</taxon>
        <taxon>Liliopsida</taxon>
        <taxon>Poales</taxon>
        <taxon>Poaceae</taxon>
        <taxon>PACMAD clade</taxon>
        <taxon>Panicoideae</taxon>
        <taxon>Andropogonodae</taxon>
        <taxon>Andropogoneae</taxon>
        <taxon>Saccharinae</taxon>
        <taxon>Miscanthus</taxon>
    </lineage>
</organism>
<feature type="signal peptide" evidence="2">
    <location>
        <begin position="1"/>
        <end position="20"/>
    </location>
</feature>
<gene>
    <name evidence="3" type="ORF">NCGR_LOCUS47455</name>
</gene>
<proteinExistence type="predicted"/>
<feature type="chain" id="PRO_5032719975" evidence="2">
    <location>
        <begin position="21"/>
        <end position="279"/>
    </location>
</feature>
<dbReference type="AlphaFoldDB" id="A0A811R069"/>
<name>A0A811R069_9POAL</name>
<evidence type="ECO:0000256" key="1">
    <source>
        <dbReference type="SAM" id="MobiDB-lite"/>
    </source>
</evidence>
<accession>A0A811R069</accession>
<dbReference type="EMBL" id="CAJGYO010000012">
    <property type="protein sequence ID" value="CAD6264150.1"/>
    <property type="molecule type" value="Genomic_DNA"/>
</dbReference>
<dbReference type="PANTHER" id="PTHR31513:SF2">
    <property type="entry name" value="MRAZ"/>
    <property type="match status" value="1"/>
</dbReference>
<feature type="region of interest" description="Disordered" evidence="1">
    <location>
        <begin position="164"/>
        <end position="192"/>
    </location>
</feature>
<evidence type="ECO:0000313" key="4">
    <source>
        <dbReference type="Proteomes" id="UP000604825"/>
    </source>
</evidence>
<evidence type="ECO:0000313" key="3">
    <source>
        <dbReference type="EMBL" id="CAD6264150.1"/>
    </source>
</evidence>
<dbReference type="OrthoDB" id="122018at2759"/>
<sequence length="279" mass="28600">MRCVAWWVLLVAAALVGARGNRTLSALASVSETWYDDRFALVPVEFGGGGGDGEGAVGLRGELPCQTYSANSRSCEELNGSGSFNTTCVISSSSSLDGDLCVYGDGSVEIRSHVKIICPVRGCYITVNVSGSIRIGEHVEVISGSVSLYAANVSLDRHSTINTTALAGEPPPQTSGTPHSLEGAGGGHGGRGASCKVSNDTNWGGDVYAWSTLDWPWSYGSMGGSMSADQFGGYGGGRVMLRTTDFLNVDGQVLAEGGVGSLKGGGGSGGSIIIQAFKL</sequence>
<protein>
    <submittedName>
        <fullName evidence="3">Uncharacterized protein</fullName>
    </submittedName>
</protein>
<comment type="caution">
    <text evidence="3">The sequence shown here is derived from an EMBL/GenBank/DDBJ whole genome shotgun (WGS) entry which is preliminary data.</text>
</comment>
<dbReference type="PANTHER" id="PTHR31513">
    <property type="entry name" value="EPHRIN TYPE-B RECEPTOR"/>
    <property type="match status" value="1"/>
</dbReference>
<keyword evidence="2" id="KW-0732">Signal</keyword>
<feature type="compositionally biased region" description="Gly residues" evidence="1">
    <location>
        <begin position="183"/>
        <end position="192"/>
    </location>
</feature>
<keyword evidence="4" id="KW-1185">Reference proteome</keyword>
<reference evidence="3" key="1">
    <citation type="submission" date="2020-10" db="EMBL/GenBank/DDBJ databases">
        <authorList>
            <person name="Han B."/>
            <person name="Lu T."/>
            <person name="Zhao Q."/>
            <person name="Huang X."/>
            <person name="Zhao Y."/>
        </authorList>
    </citation>
    <scope>NUCLEOTIDE SEQUENCE</scope>
</reference>